<dbReference type="EMBL" id="JACIDM010000003">
    <property type="protein sequence ID" value="MBB4084067.1"/>
    <property type="molecule type" value="Genomic_DNA"/>
</dbReference>
<dbReference type="RefSeq" id="WP_183205213.1">
    <property type="nucleotide sequence ID" value="NZ_BAAAER010000003.1"/>
</dbReference>
<name>A0A7W6JFB7_9CAUL</name>
<gene>
    <name evidence="1" type="ORF">GGR12_002955</name>
</gene>
<reference evidence="1 2" key="1">
    <citation type="submission" date="2020-08" db="EMBL/GenBank/DDBJ databases">
        <title>Genomic Encyclopedia of Type Strains, Phase IV (KMG-IV): sequencing the most valuable type-strain genomes for metagenomic binning, comparative biology and taxonomic classification.</title>
        <authorList>
            <person name="Goeker M."/>
        </authorList>
    </citation>
    <scope>NUCLEOTIDE SEQUENCE [LARGE SCALE GENOMIC DNA]</scope>
    <source>
        <strain evidence="1 2">DSM 23960</strain>
    </source>
</reference>
<organism evidence="1 2">
    <name type="scientific">Brevundimonas lenta</name>
    <dbReference type="NCBI Taxonomy" id="424796"/>
    <lineage>
        <taxon>Bacteria</taxon>
        <taxon>Pseudomonadati</taxon>
        <taxon>Pseudomonadota</taxon>
        <taxon>Alphaproteobacteria</taxon>
        <taxon>Caulobacterales</taxon>
        <taxon>Caulobacteraceae</taxon>
        <taxon>Brevundimonas</taxon>
    </lineage>
</organism>
<evidence type="ECO:0000313" key="1">
    <source>
        <dbReference type="EMBL" id="MBB4084067.1"/>
    </source>
</evidence>
<keyword evidence="2" id="KW-1185">Reference proteome</keyword>
<protein>
    <submittedName>
        <fullName evidence="1">Uncharacterized protein</fullName>
    </submittedName>
</protein>
<evidence type="ECO:0000313" key="2">
    <source>
        <dbReference type="Proteomes" id="UP000529946"/>
    </source>
</evidence>
<dbReference type="Proteomes" id="UP000529946">
    <property type="component" value="Unassembled WGS sequence"/>
</dbReference>
<proteinExistence type="predicted"/>
<comment type="caution">
    <text evidence="1">The sequence shown here is derived from an EMBL/GenBank/DDBJ whole genome shotgun (WGS) entry which is preliminary data.</text>
</comment>
<dbReference type="AlphaFoldDB" id="A0A7W6JFB7"/>
<sequence>MSAGWDRAELATAQCIAERPDDYVEATRSVLTDLMMLLRRSGRPAPSIEPGYLPTFVITWDEPEASNLQMEVFDDRVEVSRYFDGRTDIWYEPHAPGESFSEAFIRELPSAEA</sequence>
<accession>A0A7W6JFB7</accession>